<evidence type="ECO:0000256" key="1">
    <source>
        <dbReference type="SAM" id="MobiDB-lite"/>
    </source>
</evidence>
<evidence type="ECO:0000313" key="3">
    <source>
        <dbReference type="EMBL" id="TFY63875.1"/>
    </source>
</evidence>
<dbReference type="Proteomes" id="UP000298390">
    <property type="component" value="Unassembled WGS sequence"/>
</dbReference>
<organism evidence="3 4">
    <name type="scientific">Rhodofomes roseus</name>
    <dbReference type="NCBI Taxonomy" id="34475"/>
    <lineage>
        <taxon>Eukaryota</taxon>
        <taxon>Fungi</taxon>
        <taxon>Dikarya</taxon>
        <taxon>Basidiomycota</taxon>
        <taxon>Agaricomycotina</taxon>
        <taxon>Agaricomycetes</taxon>
        <taxon>Polyporales</taxon>
        <taxon>Rhodofomes</taxon>
    </lineage>
</organism>
<dbReference type="AlphaFoldDB" id="A0A4Y9YN93"/>
<evidence type="ECO:0000259" key="2">
    <source>
        <dbReference type="Pfam" id="PF20415"/>
    </source>
</evidence>
<dbReference type="InterPro" id="IPR046522">
    <property type="entry name" value="DUF6699"/>
</dbReference>
<dbReference type="EMBL" id="SEKV01000116">
    <property type="protein sequence ID" value="TFY63875.1"/>
    <property type="molecule type" value="Genomic_DNA"/>
</dbReference>
<proteinExistence type="predicted"/>
<evidence type="ECO:0000313" key="4">
    <source>
        <dbReference type="Proteomes" id="UP000298390"/>
    </source>
</evidence>
<feature type="region of interest" description="Disordered" evidence="1">
    <location>
        <begin position="112"/>
        <end position="156"/>
    </location>
</feature>
<accession>A0A4Y9YN93</accession>
<name>A0A4Y9YN93_9APHY</name>
<feature type="domain" description="DUF6699" evidence="2">
    <location>
        <begin position="138"/>
        <end position="261"/>
    </location>
</feature>
<sequence>MSGVAVAVRTAYVIVLFCHDPSKLSQSSTSRLRYAWHDEARSLRRPPDAAPEALRGAANAITCPLGRVVAVVGRDHHSPTARIRAAISQVPTAVCARLAVVLRLTALRRRACHDTPPSSPRRAPRSHGTSSSRRRQQNVPTTYGSPSPLNPALLAEPATHPGLPSLTIICDMLPWSITITPSRTHFVSVGDVLHALYRMLRLAVTETEVGVLPPDTRVRVHSAFHARHKMLPDARSRAEEKQKGVKRVDFLMDLRRFAGLSIVMSGAALNGKGLGEVWALQLAMA</sequence>
<comment type="caution">
    <text evidence="3">The sequence shown here is derived from an EMBL/GenBank/DDBJ whole genome shotgun (WGS) entry which is preliminary data.</text>
</comment>
<dbReference type="Pfam" id="PF20415">
    <property type="entry name" value="DUF6699"/>
    <property type="match status" value="1"/>
</dbReference>
<dbReference type="STRING" id="34475.A0A4Y9YN93"/>
<protein>
    <recommendedName>
        <fullName evidence="2">DUF6699 domain-containing protein</fullName>
    </recommendedName>
</protein>
<gene>
    <name evidence="3" type="ORF">EVJ58_g2983</name>
</gene>
<reference evidence="3 4" key="1">
    <citation type="submission" date="2019-01" db="EMBL/GenBank/DDBJ databases">
        <title>Genome sequencing of the rare red list fungi Fomitopsis rosea.</title>
        <authorList>
            <person name="Buettner E."/>
            <person name="Kellner H."/>
        </authorList>
    </citation>
    <scope>NUCLEOTIDE SEQUENCE [LARGE SCALE GENOMIC DNA]</scope>
    <source>
        <strain evidence="3 4">DSM 105464</strain>
    </source>
</reference>
<feature type="compositionally biased region" description="Polar residues" evidence="1">
    <location>
        <begin position="127"/>
        <end position="147"/>
    </location>
</feature>